<reference evidence="2 4" key="1">
    <citation type="journal article" date="2014" name="Genome Announc.">
        <title>Complete Genome Sequence of a Virulent Strain, Streptococcus iniae ISET0901, Isolated from Diseased Tilapia.</title>
        <authorList>
            <person name="Pridgeon J.W."/>
            <person name="Zhang D."/>
            <person name="Zhang L."/>
        </authorList>
    </citation>
    <scope>NUCLEOTIDE SEQUENCE [LARGE SCALE GENOMIC DNA]</scope>
    <source>
        <strain evidence="2 4">ISET0901</strain>
    </source>
</reference>
<dbReference type="EMBL" id="CP007586">
    <property type="protein sequence ID" value="AHY15130.1"/>
    <property type="molecule type" value="Genomic_DNA"/>
</dbReference>
<dbReference type="STRING" id="1346.BMF34_01400"/>
<dbReference type="GeneID" id="35766244"/>
<organism evidence="3 5">
    <name type="scientific">Streptococcus iniae</name>
    <name type="common">Streptococcus shiloi</name>
    <dbReference type="NCBI Taxonomy" id="1346"/>
    <lineage>
        <taxon>Bacteria</taxon>
        <taxon>Bacillati</taxon>
        <taxon>Bacillota</taxon>
        <taxon>Bacilli</taxon>
        <taxon>Lactobacillales</taxon>
        <taxon>Streptococcaceae</taxon>
        <taxon>Streptococcus</taxon>
    </lineage>
</organism>
<dbReference type="KEGG" id="siq:DQ08_01220"/>
<evidence type="ECO:0000313" key="4">
    <source>
        <dbReference type="Proteomes" id="UP000025245"/>
    </source>
</evidence>
<feature type="chain" id="PRO_5038838570" evidence="1">
    <location>
        <begin position="23"/>
        <end position="151"/>
    </location>
</feature>
<proteinExistence type="predicted"/>
<keyword evidence="4" id="KW-1185">Reference proteome</keyword>
<sequence>MNKMKHLIALLATLLAVFLVTKGLDSSSTNKVSTKPNTASISKIGAVTREKELVKTENKTVKTLVKAYKDSDEAFINQILDYPDSQIVIANPDGGSGFFTNIIPDFVGVGAVISHKDGKRVSVDTRSPDAATVGEIKAALRQAKMNKTEIN</sequence>
<evidence type="ECO:0000256" key="1">
    <source>
        <dbReference type="SAM" id="SignalP"/>
    </source>
</evidence>
<dbReference type="RefSeq" id="WP_003099045.1">
    <property type="nucleotide sequence ID" value="NZ_CP010783.1"/>
</dbReference>
<reference evidence="3 5" key="2">
    <citation type="submission" date="2018-06" db="EMBL/GenBank/DDBJ databases">
        <title>Mutators as drivers of adaptation in pathogenic bacteria and a risk factor for host jumps and vaccine escape.</title>
        <authorList>
            <person name="Barnes A.C."/>
            <person name="Silayeva O."/>
        </authorList>
    </citation>
    <scope>NUCLEOTIDE SEQUENCE [LARGE SCALE GENOMIC DNA]</scope>
    <source>
        <strain evidence="3 5">QMA0445</strain>
    </source>
</reference>
<protein>
    <submittedName>
        <fullName evidence="3">Uncharacterized protein</fullName>
    </submittedName>
</protein>
<feature type="signal peptide" evidence="1">
    <location>
        <begin position="1"/>
        <end position="22"/>
    </location>
</feature>
<dbReference type="KEGG" id="sio:DW64_01215"/>
<keyword evidence="1" id="KW-0732">Signal</keyword>
<evidence type="ECO:0000313" key="5">
    <source>
        <dbReference type="Proteomes" id="UP000269148"/>
    </source>
</evidence>
<evidence type="ECO:0000313" key="3">
    <source>
        <dbReference type="EMBL" id="RLU59089.1"/>
    </source>
</evidence>
<dbReference type="EMBL" id="QLQD01000013">
    <property type="protein sequence ID" value="RLU59089.1"/>
    <property type="molecule type" value="Genomic_DNA"/>
</dbReference>
<evidence type="ECO:0000313" key="2">
    <source>
        <dbReference type="EMBL" id="AHY15130.1"/>
    </source>
</evidence>
<accession>A0A3L8GQ77</accession>
<dbReference type="AlphaFoldDB" id="A0A3L8GQ77"/>
<dbReference type="Proteomes" id="UP000269148">
    <property type="component" value="Unassembled WGS sequence"/>
</dbReference>
<gene>
    <name evidence="3" type="ORF">DIY07_01150</name>
    <name evidence="2" type="ORF">DQ08_01220</name>
</gene>
<name>A0A3L8GQ77_STRIN</name>
<dbReference type="KEGG" id="siz:SI82_01470"/>
<dbReference type="Proteomes" id="UP000025245">
    <property type="component" value="Chromosome"/>
</dbReference>